<name>A0A2A5S1X2_9LACT</name>
<organism evidence="4 5">
    <name type="scientific">Pseudolactococcus plantarum</name>
    <dbReference type="NCBI Taxonomy" id="1365"/>
    <lineage>
        <taxon>Bacteria</taxon>
        <taxon>Bacillati</taxon>
        <taxon>Bacillota</taxon>
        <taxon>Bacilli</taxon>
        <taxon>Lactobacillales</taxon>
        <taxon>Streptococcaceae</taxon>
        <taxon>Pseudolactococcus</taxon>
    </lineage>
</organism>
<evidence type="ECO:0000313" key="4">
    <source>
        <dbReference type="EMBL" id="PCS07461.1"/>
    </source>
</evidence>
<protein>
    <submittedName>
        <fullName evidence="4">ABC transporter</fullName>
    </submittedName>
</protein>
<feature type="domain" description="Fe/B12 periplasmic-binding" evidence="3">
    <location>
        <begin position="76"/>
        <end position="348"/>
    </location>
</feature>
<evidence type="ECO:0000256" key="2">
    <source>
        <dbReference type="SAM" id="SignalP"/>
    </source>
</evidence>
<dbReference type="Pfam" id="PF01497">
    <property type="entry name" value="Peripla_BP_2"/>
    <property type="match status" value="1"/>
</dbReference>
<dbReference type="PROSITE" id="PS50983">
    <property type="entry name" value="FE_B12_PBP"/>
    <property type="match status" value="1"/>
</dbReference>
<dbReference type="OrthoDB" id="356537at2"/>
<dbReference type="Proteomes" id="UP000242246">
    <property type="component" value="Unassembled WGS sequence"/>
</dbReference>
<dbReference type="PANTHER" id="PTHR30535:SF7">
    <property type="entry name" value="IRON(III) DICITRATE-BINDING PROTEIN"/>
    <property type="match status" value="1"/>
</dbReference>
<comment type="caution">
    <text evidence="4">The sequence shown here is derived from an EMBL/GenBank/DDBJ whole genome shotgun (WGS) entry which is preliminary data.</text>
</comment>
<evidence type="ECO:0000256" key="1">
    <source>
        <dbReference type="ARBA" id="ARBA00008814"/>
    </source>
</evidence>
<evidence type="ECO:0000259" key="3">
    <source>
        <dbReference type="PROSITE" id="PS50983"/>
    </source>
</evidence>
<dbReference type="InterPro" id="IPR050902">
    <property type="entry name" value="ABC_Transporter_SBP"/>
</dbReference>
<accession>A0A2A5S1X2</accession>
<dbReference type="InterPro" id="IPR002491">
    <property type="entry name" value="ABC_transptr_periplasmic_BD"/>
</dbReference>
<keyword evidence="5" id="KW-1185">Reference proteome</keyword>
<comment type="similarity">
    <text evidence="1">Belongs to the bacterial solute-binding protein 8 family.</text>
</comment>
<dbReference type="PROSITE" id="PS51257">
    <property type="entry name" value="PROKAR_LIPOPROTEIN"/>
    <property type="match status" value="1"/>
</dbReference>
<evidence type="ECO:0000313" key="5">
    <source>
        <dbReference type="Proteomes" id="UP000242246"/>
    </source>
</evidence>
<dbReference type="AlphaFoldDB" id="A0A2A5S1X2"/>
<gene>
    <name evidence="4" type="ORF">RU87_GL001097</name>
</gene>
<dbReference type="RefSeq" id="WP_068160905.1">
    <property type="nucleotide sequence ID" value="NZ_JXJX01000004.1"/>
</dbReference>
<feature type="chain" id="PRO_5039281394" evidence="2">
    <location>
        <begin position="21"/>
        <end position="348"/>
    </location>
</feature>
<dbReference type="SUPFAM" id="SSF53807">
    <property type="entry name" value="Helical backbone' metal receptor"/>
    <property type="match status" value="1"/>
</dbReference>
<proteinExistence type="inferred from homology"/>
<dbReference type="Gene3D" id="3.40.50.1980">
    <property type="entry name" value="Nitrogenase molybdenum iron protein domain"/>
    <property type="match status" value="2"/>
</dbReference>
<feature type="signal peptide" evidence="2">
    <location>
        <begin position="1"/>
        <end position="20"/>
    </location>
</feature>
<reference evidence="4 5" key="1">
    <citation type="submission" date="2014-12" db="EMBL/GenBank/DDBJ databases">
        <title>Draft genome sequences of 10 type strains of Lactococcus.</title>
        <authorList>
            <person name="Sun Z."/>
            <person name="Zhong Z."/>
            <person name="Liu W."/>
            <person name="Zhang W."/>
            <person name="Zhang H."/>
        </authorList>
    </citation>
    <scope>NUCLEOTIDE SEQUENCE [LARGE SCALE GENOMIC DNA]</scope>
    <source>
        <strain evidence="4 5">DSM 20686</strain>
    </source>
</reference>
<dbReference type="EMBL" id="JXJX01000004">
    <property type="protein sequence ID" value="PCS07461.1"/>
    <property type="molecule type" value="Genomic_DNA"/>
</dbReference>
<dbReference type="STRING" id="1348632.GCA_001591745_00489"/>
<sequence>MKKKKIIATVLLSVSVFALAACGNHQASKTKETSSQSAKTVYPLKIKNYKKVAASGATGDPTWPESTQTFTHAPKKVVVNTRPMAELLLHLGLEKSIAGVGATFGDKDTSVEKEFNHLKNLGDKYITQETALSVNPDFVFGRGGLFEKSEWGVGTVDSLNEMQIPTYIMKSSTTGGTFDSIYGDIDNLGKIFNVKQAADAFKTKIKTQETALKDRLKSVDKPQTFAYLISNDPNDLTGYSITGETFAVSLFNMLKLKQAYDVPTGAVSIEKIIESNPDMIIISKWDNTDNAEKMVKALYKSDKVSNLKAIKNKKVYILNYNDLFGYSYQSLAGMDAFAKQVYPDLKDK</sequence>
<keyword evidence="2" id="KW-0732">Signal</keyword>
<dbReference type="PANTHER" id="PTHR30535">
    <property type="entry name" value="VITAMIN B12-BINDING PROTEIN"/>
    <property type="match status" value="1"/>
</dbReference>